<accession>A0LJ46</accession>
<name>A0LJ46_SYNFM</name>
<dbReference type="InterPro" id="IPR011723">
    <property type="entry name" value="Znf/thioredoxin_put"/>
</dbReference>
<keyword evidence="3" id="KW-1185">Reference proteome</keyword>
<organism evidence="2 3">
    <name type="scientific">Syntrophobacter fumaroxidans (strain DSM 10017 / MPOB)</name>
    <dbReference type="NCBI Taxonomy" id="335543"/>
    <lineage>
        <taxon>Bacteria</taxon>
        <taxon>Pseudomonadati</taxon>
        <taxon>Thermodesulfobacteriota</taxon>
        <taxon>Syntrophobacteria</taxon>
        <taxon>Syntrophobacterales</taxon>
        <taxon>Syntrophobacteraceae</taxon>
        <taxon>Syntrophobacter</taxon>
    </lineage>
</organism>
<dbReference type="eggNOG" id="COG0784">
    <property type="taxonomic scope" value="Bacteria"/>
</dbReference>
<dbReference type="InParanoid" id="A0LJ46"/>
<dbReference type="EMBL" id="CP000478">
    <property type="protein sequence ID" value="ABK17448.1"/>
    <property type="molecule type" value="Genomic_DNA"/>
</dbReference>
<dbReference type="HOGENOM" id="CLU_106208_0_0_7"/>
<gene>
    <name evidence="2" type="ordered locus">Sfum_1761</name>
</gene>
<dbReference type="Pfam" id="PF13717">
    <property type="entry name" value="Zn_ribbon_4"/>
    <property type="match status" value="1"/>
</dbReference>
<reference evidence="2 3" key="1">
    <citation type="submission" date="2006-10" db="EMBL/GenBank/DDBJ databases">
        <title>Complete sequence of Syntrophobacter fumaroxidans MPOB.</title>
        <authorList>
            <consortium name="US DOE Joint Genome Institute"/>
            <person name="Copeland A."/>
            <person name="Lucas S."/>
            <person name="Lapidus A."/>
            <person name="Barry K."/>
            <person name="Detter J.C."/>
            <person name="Glavina del Rio T."/>
            <person name="Hammon N."/>
            <person name="Israni S."/>
            <person name="Pitluck S."/>
            <person name="Goltsman E.G."/>
            <person name="Martinez M."/>
            <person name="Schmutz J."/>
            <person name="Larimer F."/>
            <person name="Land M."/>
            <person name="Hauser L."/>
            <person name="Kyrpides N."/>
            <person name="Kim E."/>
            <person name="Boone D.R."/>
            <person name="Brockman F."/>
            <person name="Culley D."/>
            <person name="Ferry J."/>
            <person name="Gunsalus R."/>
            <person name="McInerney M.J."/>
            <person name="Morrison M."/>
            <person name="Plugge C."/>
            <person name="Rohlin L."/>
            <person name="Scholten J."/>
            <person name="Sieber J."/>
            <person name="Stams A.J.M."/>
            <person name="Worm P."/>
            <person name="Henstra A.M."/>
            <person name="Richardson P."/>
        </authorList>
    </citation>
    <scope>NUCLEOTIDE SEQUENCE [LARGE SCALE GENOMIC DNA]</scope>
    <source>
        <strain evidence="3">DSM 10017 / MPOB</strain>
    </source>
</reference>
<evidence type="ECO:0000313" key="2">
    <source>
        <dbReference type="EMBL" id="ABK17448.1"/>
    </source>
</evidence>
<feature type="domain" description="Zinc finger/thioredoxin putative" evidence="1">
    <location>
        <begin position="1"/>
        <end position="33"/>
    </location>
</feature>
<protein>
    <recommendedName>
        <fullName evidence="1">Zinc finger/thioredoxin putative domain-containing protein</fullName>
    </recommendedName>
</protein>
<evidence type="ECO:0000313" key="3">
    <source>
        <dbReference type="Proteomes" id="UP000001784"/>
    </source>
</evidence>
<dbReference type="KEGG" id="sfu:Sfum_1761"/>
<dbReference type="RefSeq" id="WP_011698618.1">
    <property type="nucleotide sequence ID" value="NC_008554.1"/>
</dbReference>
<proteinExistence type="predicted"/>
<sequence length="220" mass="24825">MKVNCPGCHAAFTVPDEKIPDVKGVRILCPKCKVPIDLGQRIESSIHAVQGELSALGVDGEVADLQEDVMALDVVEEGVKTALLCSTDQIRAEKIRQTLDELSFFVVQAGRADYALRKLNNNHYDLIVLEERFGSGKPGENLVLHHLQLSPMHLRRQFFLLLFSDTLPTLDGMLAYRIGVNMIMNYKDIEKTKVLLVRAMKDHKMSYGLYMDELTRRGQR</sequence>
<evidence type="ECO:0000259" key="1">
    <source>
        <dbReference type="Pfam" id="PF13717"/>
    </source>
</evidence>
<dbReference type="STRING" id="335543.Sfum_1761"/>
<dbReference type="NCBIfam" id="TIGR02098">
    <property type="entry name" value="MJ0042_CXXC"/>
    <property type="match status" value="1"/>
</dbReference>
<dbReference type="AlphaFoldDB" id="A0LJ46"/>
<dbReference type="Proteomes" id="UP000001784">
    <property type="component" value="Chromosome"/>
</dbReference>